<comment type="caution">
    <text evidence="1">The sequence shown here is derived from an EMBL/GenBank/DDBJ whole genome shotgun (WGS) entry which is preliminary data.</text>
</comment>
<proteinExistence type="predicted"/>
<sequence length="224" mass="25203">MGHLHSLVGQTVELEISGRHSPIQGTLVDLGDDILVIHNRSLQFLYIPLLHLKTIRQVLLMGEDIVPVPGEAPFDKQAETISYRKILMNAKGVFSELYITGSQSIHGYLTSIMNDYFVFYSPVFHTIYIPLHHVKYLIPYTTGSTPYSLHHERFPVKPASLTLSRTFDQQLKKLEGEFVVLDLGENPSKIGLLRSVDAPTLDLVTAKGETVVLHMDHIKTIHLP</sequence>
<gene>
    <name evidence="1" type="ORF">ACFQ03_03790</name>
</gene>
<reference evidence="2" key="1">
    <citation type="journal article" date="2019" name="Int. J. Syst. Evol. Microbiol.">
        <title>The Global Catalogue of Microorganisms (GCM) 10K type strain sequencing project: providing services to taxonomists for standard genome sequencing and annotation.</title>
        <authorList>
            <consortium name="The Broad Institute Genomics Platform"/>
            <consortium name="The Broad Institute Genome Sequencing Center for Infectious Disease"/>
            <person name="Wu L."/>
            <person name="Ma J."/>
        </authorList>
    </citation>
    <scope>NUCLEOTIDE SEQUENCE [LARGE SCALE GENOMIC DNA]</scope>
    <source>
        <strain evidence="2">CCUG 57263</strain>
    </source>
</reference>
<dbReference type="Proteomes" id="UP001597120">
    <property type="component" value="Unassembled WGS sequence"/>
</dbReference>
<protein>
    <submittedName>
        <fullName evidence="1">DUF2642 domain-containing protein</fullName>
    </submittedName>
</protein>
<name>A0ABW3D4R1_9BACL</name>
<keyword evidence="2" id="KW-1185">Reference proteome</keyword>
<dbReference type="RefSeq" id="WP_379286177.1">
    <property type="nucleotide sequence ID" value="NZ_JBHTIU010000010.1"/>
</dbReference>
<accession>A0ABW3D4R1</accession>
<dbReference type="EMBL" id="JBHTIU010000010">
    <property type="protein sequence ID" value="MFD0868258.1"/>
    <property type="molecule type" value="Genomic_DNA"/>
</dbReference>
<evidence type="ECO:0000313" key="2">
    <source>
        <dbReference type="Proteomes" id="UP001597120"/>
    </source>
</evidence>
<organism evidence="1 2">
    <name type="scientific">Paenibacillus residui</name>
    <dbReference type="NCBI Taxonomy" id="629724"/>
    <lineage>
        <taxon>Bacteria</taxon>
        <taxon>Bacillati</taxon>
        <taxon>Bacillota</taxon>
        <taxon>Bacilli</taxon>
        <taxon>Bacillales</taxon>
        <taxon>Paenibacillaceae</taxon>
        <taxon>Paenibacillus</taxon>
    </lineage>
</organism>
<evidence type="ECO:0000313" key="1">
    <source>
        <dbReference type="EMBL" id="MFD0868258.1"/>
    </source>
</evidence>